<accession>A0ABQ7CAN8</accession>
<keyword evidence="2" id="KW-1185">Reference proteome</keyword>
<evidence type="ECO:0000313" key="2">
    <source>
        <dbReference type="Proteomes" id="UP000266723"/>
    </source>
</evidence>
<sequence>MGVRTPVPSFAAFHVWISKDYEGPRCTLGCTRVLGSFDSILRLAVAGHGSTSKGMLIWLFVSRADPRLARASACEFCSLGI</sequence>
<reference evidence="1 2" key="1">
    <citation type="journal article" date="2020" name="BMC Genomics">
        <title>Intraspecific diversification of the crop wild relative Brassica cretica Lam. using demographic model selection.</title>
        <authorList>
            <person name="Kioukis A."/>
            <person name="Michalopoulou V.A."/>
            <person name="Briers L."/>
            <person name="Pirintsos S."/>
            <person name="Studholme D.J."/>
            <person name="Pavlidis P."/>
            <person name="Sarris P.F."/>
        </authorList>
    </citation>
    <scope>NUCLEOTIDE SEQUENCE [LARGE SCALE GENOMIC DNA]</scope>
    <source>
        <strain evidence="2">cv. PFS-1207/04</strain>
    </source>
</reference>
<dbReference type="Proteomes" id="UP000266723">
    <property type="component" value="Unassembled WGS sequence"/>
</dbReference>
<proteinExistence type="predicted"/>
<organism evidence="1 2">
    <name type="scientific">Brassica cretica</name>
    <name type="common">Mustard</name>
    <dbReference type="NCBI Taxonomy" id="69181"/>
    <lineage>
        <taxon>Eukaryota</taxon>
        <taxon>Viridiplantae</taxon>
        <taxon>Streptophyta</taxon>
        <taxon>Embryophyta</taxon>
        <taxon>Tracheophyta</taxon>
        <taxon>Spermatophyta</taxon>
        <taxon>Magnoliopsida</taxon>
        <taxon>eudicotyledons</taxon>
        <taxon>Gunneridae</taxon>
        <taxon>Pentapetalae</taxon>
        <taxon>rosids</taxon>
        <taxon>malvids</taxon>
        <taxon>Brassicales</taxon>
        <taxon>Brassicaceae</taxon>
        <taxon>Brassiceae</taxon>
        <taxon>Brassica</taxon>
    </lineage>
</organism>
<dbReference type="EMBL" id="QGKV02000832">
    <property type="protein sequence ID" value="KAF3549325.1"/>
    <property type="molecule type" value="Genomic_DNA"/>
</dbReference>
<protein>
    <submittedName>
        <fullName evidence="1">Uncharacterized protein</fullName>
    </submittedName>
</protein>
<name>A0ABQ7CAN8_BRACR</name>
<comment type="caution">
    <text evidence="1">The sequence shown here is derived from an EMBL/GenBank/DDBJ whole genome shotgun (WGS) entry which is preliminary data.</text>
</comment>
<gene>
    <name evidence="1" type="ORF">DY000_02007259</name>
</gene>
<evidence type="ECO:0000313" key="1">
    <source>
        <dbReference type="EMBL" id="KAF3549325.1"/>
    </source>
</evidence>